<feature type="signal peptide" evidence="1">
    <location>
        <begin position="1"/>
        <end position="21"/>
    </location>
</feature>
<dbReference type="Proteomes" id="UP001597512">
    <property type="component" value="Unassembled WGS sequence"/>
</dbReference>
<accession>A0ABW6AFT6</accession>
<reference evidence="3" key="1">
    <citation type="journal article" date="2019" name="Int. J. Syst. Evol. Microbiol.">
        <title>The Global Catalogue of Microorganisms (GCM) 10K type strain sequencing project: providing services to taxonomists for standard genome sequencing and annotation.</title>
        <authorList>
            <consortium name="The Broad Institute Genomics Platform"/>
            <consortium name="The Broad Institute Genome Sequencing Center for Infectious Disease"/>
            <person name="Wu L."/>
            <person name="Ma J."/>
        </authorList>
    </citation>
    <scope>NUCLEOTIDE SEQUENCE [LARGE SCALE GENOMIC DNA]</scope>
    <source>
        <strain evidence="3">KCTC 52490</strain>
    </source>
</reference>
<feature type="chain" id="PRO_5045183439" description="DUF4476 domain-containing protein" evidence="1">
    <location>
        <begin position="22"/>
        <end position="260"/>
    </location>
</feature>
<dbReference type="RefSeq" id="WP_381497175.1">
    <property type="nucleotide sequence ID" value="NZ_JBHUOM010000001.1"/>
</dbReference>
<sequence>MITKSFLLTTLFTVSVLSVYAQTRDSTKTNPIRQANPNDRRNGYETYQSTSQIVGTGPNGMVNTIDHRYEGLRGTPYFLSDWTKGQVEMTAGQNYTNVPLKFNAYQQQLVLLRTWAGGDSIVVSSDQVKRFTLQNKDGQPYVFERLPMAKTNDQTLKDGYFLVLYEGKTVLLKRIAKTFKQADYKNPYSGDVRYDAFRDAFSYYLLKPDQTLTKVKLSDKSFIDALSDHKEDLKTFVKQEKLYFRTDNDAIMLVKKYDSL</sequence>
<dbReference type="EMBL" id="JBHUOM010000001">
    <property type="protein sequence ID" value="MFD2932993.1"/>
    <property type="molecule type" value="Genomic_DNA"/>
</dbReference>
<comment type="caution">
    <text evidence="2">The sequence shown here is derived from an EMBL/GenBank/DDBJ whole genome shotgun (WGS) entry which is preliminary data.</text>
</comment>
<evidence type="ECO:0000313" key="3">
    <source>
        <dbReference type="Proteomes" id="UP001597512"/>
    </source>
</evidence>
<keyword evidence="1" id="KW-0732">Signal</keyword>
<keyword evidence="3" id="KW-1185">Reference proteome</keyword>
<evidence type="ECO:0000256" key="1">
    <source>
        <dbReference type="SAM" id="SignalP"/>
    </source>
</evidence>
<name>A0ABW6AFT6_9BACT</name>
<evidence type="ECO:0008006" key="4">
    <source>
        <dbReference type="Google" id="ProtNLM"/>
    </source>
</evidence>
<gene>
    <name evidence="2" type="ORF">ACFS25_04325</name>
</gene>
<evidence type="ECO:0000313" key="2">
    <source>
        <dbReference type="EMBL" id="MFD2932993.1"/>
    </source>
</evidence>
<organism evidence="2 3">
    <name type="scientific">Spirosoma flavum</name>
    <dbReference type="NCBI Taxonomy" id="2048557"/>
    <lineage>
        <taxon>Bacteria</taxon>
        <taxon>Pseudomonadati</taxon>
        <taxon>Bacteroidota</taxon>
        <taxon>Cytophagia</taxon>
        <taxon>Cytophagales</taxon>
        <taxon>Cytophagaceae</taxon>
        <taxon>Spirosoma</taxon>
    </lineage>
</organism>
<proteinExistence type="predicted"/>
<protein>
    <recommendedName>
        <fullName evidence="4">DUF4476 domain-containing protein</fullName>
    </recommendedName>
</protein>